<reference evidence="1 2" key="1">
    <citation type="submission" date="2017-04" db="EMBL/GenBank/DDBJ databases">
        <title>Novel microbial lineages endemic to geothermal iron-oxide mats fill important gaps in the evolutionary history of Archaea.</title>
        <authorList>
            <person name="Jay Z.J."/>
            <person name="Beam J.P."/>
            <person name="Dlakic M."/>
            <person name="Rusch D.B."/>
            <person name="Kozubal M.A."/>
            <person name="Inskeep W.P."/>
        </authorList>
    </citation>
    <scope>NUCLEOTIDE SEQUENCE [LARGE SCALE GENOMIC DNA]</scope>
    <source>
        <strain evidence="1">ECH_B_SAG-G16</strain>
    </source>
</reference>
<dbReference type="InterPro" id="IPR036683">
    <property type="entry name" value="CO_DH_flav_C_dom_sf"/>
</dbReference>
<feature type="non-terminal residue" evidence="1">
    <location>
        <position position="1"/>
    </location>
</feature>
<accession>A0A2R6BZV5</accession>
<name>A0A2R6BZV5_9ARCH</name>
<protein>
    <submittedName>
        <fullName evidence="1">Uncharacterized protein</fullName>
    </submittedName>
</protein>
<gene>
    <name evidence="1" type="ORF">B9Q13_05520</name>
</gene>
<dbReference type="SUPFAM" id="SSF55447">
    <property type="entry name" value="CO dehydrogenase flavoprotein C-terminal domain-like"/>
    <property type="match status" value="1"/>
</dbReference>
<proteinExistence type="predicted"/>
<dbReference type="AlphaFoldDB" id="A0A2R6BZV5"/>
<evidence type="ECO:0000313" key="1">
    <source>
        <dbReference type="EMBL" id="PSO04154.1"/>
    </source>
</evidence>
<dbReference type="Proteomes" id="UP000241886">
    <property type="component" value="Unassembled WGS sequence"/>
</dbReference>
<comment type="caution">
    <text evidence="1">The sequence shown here is derived from an EMBL/GenBank/DDBJ whole genome shotgun (WGS) entry which is preliminary data.</text>
</comment>
<dbReference type="EMBL" id="NEXO01000072">
    <property type="protein sequence ID" value="PSO04154.1"/>
    <property type="molecule type" value="Genomic_DNA"/>
</dbReference>
<dbReference type="Gene3D" id="3.30.390.50">
    <property type="entry name" value="CO dehydrogenase flavoprotein, C-terminal domain"/>
    <property type="match status" value="1"/>
</dbReference>
<evidence type="ECO:0000313" key="2">
    <source>
        <dbReference type="Proteomes" id="UP000241886"/>
    </source>
</evidence>
<organism evidence="1 2">
    <name type="scientific">Candidatus Marsarchaeota G2 archaeon ECH_B_SAG-G16</name>
    <dbReference type="NCBI Taxonomy" id="1978167"/>
    <lineage>
        <taxon>Archaea</taxon>
        <taxon>Candidatus Marsarchaeota</taxon>
        <taxon>Candidatus Marsarchaeota group 2</taxon>
    </lineage>
</organism>
<sequence length="63" mass="7302">LFDVEQELRGSQIDSSLLEKGAKKVKKSDFLKVSSDYTSSESYKRHLFAYLFKEALKEVVTKR</sequence>